<dbReference type="InterPro" id="IPR029062">
    <property type="entry name" value="Class_I_gatase-like"/>
</dbReference>
<evidence type="ECO:0000313" key="3">
    <source>
        <dbReference type="Proteomes" id="UP000240259"/>
    </source>
</evidence>
<dbReference type="EMBL" id="PZJX01000011">
    <property type="protein sequence ID" value="PTE11364.1"/>
    <property type="molecule type" value="Genomic_DNA"/>
</dbReference>
<dbReference type="RefSeq" id="WP_107648257.1">
    <property type="nucleotide sequence ID" value="NZ_PZJX01000011.1"/>
</dbReference>
<dbReference type="Gene3D" id="3.40.50.880">
    <property type="match status" value="1"/>
</dbReference>
<gene>
    <name evidence="2" type="ORF">C9427_06185</name>
</gene>
<dbReference type="OrthoDB" id="9781333at2"/>
<proteinExistence type="predicted"/>
<dbReference type="SUPFAM" id="SSF52317">
    <property type="entry name" value="Class I glutamine amidotransferase-like"/>
    <property type="match status" value="1"/>
</dbReference>
<feature type="domain" description="Putative glutamine amidotransferase" evidence="1">
    <location>
        <begin position="2"/>
        <end position="250"/>
    </location>
</feature>
<accession>A0A2T4J0C1</accession>
<evidence type="ECO:0000259" key="1">
    <source>
        <dbReference type="Pfam" id="PF07090"/>
    </source>
</evidence>
<dbReference type="PANTHER" id="PTHR37947:SF2">
    <property type="entry name" value="VON WILLEBRAND FACTOR TYPE A"/>
    <property type="match status" value="1"/>
</dbReference>
<dbReference type="AlphaFoldDB" id="A0A2T4J0C1"/>
<organism evidence="2 3">
    <name type="scientific">Mesorhizobium helmanticense</name>
    <dbReference type="NCBI Taxonomy" id="1776423"/>
    <lineage>
        <taxon>Bacteria</taxon>
        <taxon>Pseudomonadati</taxon>
        <taxon>Pseudomonadota</taxon>
        <taxon>Alphaproteobacteria</taxon>
        <taxon>Hyphomicrobiales</taxon>
        <taxon>Phyllobacteriaceae</taxon>
        <taxon>Mesorhizobium</taxon>
    </lineage>
</organism>
<dbReference type="InterPro" id="IPR010768">
    <property type="entry name" value="GATase1-like"/>
</dbReference>
<protein>
    <recommendedName>
        <fullName evidence="1">Putative glutamine amidotransferase domain-containing protein</fullName>
    </recommendedName>
</protein>
<reference evidence="2 3" key="1">
    <citation type="submission" date="2018-03" db="EMBL/GenBank/DDBJ databases">
        <title>Genome sequence of the symbiotic type strain Mesorhizobium helmanticense CSLC115NT isolated from Lotus corniculatus nodules.</title>
        <authorList>
            <person name="Sannazzaro A.I."/>
            <person name="Torres Tejerizo G.A."/>
            <person name="Dip D."/>
            <person name="Caballero M."/>
            <person name="Pistorio M."/>
            <person name="Estrella M.J."/>
        </authorList>
    </citation>
    <scope>NUCLEOTIDE SEQUENCE [LARGE SCALE GENOMIC DNA]</scope>
    <source>
        <strain evidence="2 3">CSLC115N</strain>
    </source>
</reference>
<name>A0A2T4J0C1_9HYPH</name>
<comment type="caution">
    <text evidence="2">The sequence shown here is derived from an EMBL/GenBank/DDBJ whole genome shotgun (WGS) entry which is preliminary data.</text>
</comment>
<sequence length="264" mass="27827">MKILLAGETFAAMTTVAVGGDVLTSATSTNGATAFNAALAAEGISVTQIGGDRCAAEFPFDLDALAQYQAVVISDVGALTLLVTPDARAGRAGVNRLELLKAYVQGGGGLMLAGGYMGFQGMFGTARFYDTPVEDVLPVRCLPFCDGMEVPEGLQASILQAAHPIFVGVEEPLPLILGMNKLDFRGDGSSLLLATCHHRGTDWPLLAVRNHGRGRTVAWATDIGPHWLSQDFLGWPLYGKLMANMVRWLAGKDEKALISPPGPA</sequence>
<dbReference type="PANTHER" id="PTHR37947">
    <property type="entry name" value="BLL2462 PROTEIN"/>
    <property type="match status" value="1"/>
</dbReference>
<dbReference type="Proteomes" id="UP000240259">
    <property type="component" value="Unassembled WGS sequence"/>
</dbReference>
<evidence type="ECO:0000313" key="2">
    <source>
        <dbReference type="EMBL" id="PTE11364.1"/>
    </source>
</evidence>
<dbReference type="Pfam" id="PF07090">
    <property type="entry name" value="GATase1_like"/>
    <property type="match status" value="1"/>
</dbReference>
<keyword evidence="3" id="KW-1185">Reference proteome</keyword>